<dbReference type="SUPFAM" id="SSF82771">
    <property type="entry name" value="GIY-YIG endonuclease"/>
    <property type="match status" value="1"/>
</dbReference>
<dbReference type="Pfam" id="PF01541">
    <property type="entry name" value="GIY-YIG"/>
    <property type="match status" value="1"/>
</dbReference>
<dbReference type="AlphaFoldDB" id="A0AAU9DC97"/>
<keyword evidence="1" id="KW-0963">Cytoplasm</keyword>
<dbReference type="InterPro" id="IPR050066">
    <property type="entry name" value="UvrABC_protein_C"/>
</dbReference>
<evidence type="ECO:0000256" key="6">
    <source>
        <dbReference type="ARBA" id="ARBA00023204"/>
    </source>
</evidence>
<dbReference type="EMBL" id="AP026801">
    <property type="protein sequence ID" value="BDR57405.1"/>
    <property type="molecule type" value="Genomic_DNA"/>
</dbReference>
<dbReference type="InterPro" id="IPR035901">
    <property type="entry name" value="GIY-YIG_endonuc_sf"/>
</dbReference>
<keyword evidence="7" id="KW-0742">SOS response</keyword>
<feature type="domain" description="GIY-YIG" evidence="11">
    <location>
        <begin position="23"/>
        <end position="102"/>
    </location>
</feature>
<keyword evidence="2" id="KW-0227">DNA damage</keyword>
<dbReference type="InterPro" id="IPR047296">
    <property type="entry name" value="GIY-YIG_UvrC_Cho"/>
</dbReference>
<dbReference type="RefSeq" id="WP_317696476.1">
    <property type="nucleotide sequence ID" value="NZ_AP026801.1"/>
</dbReference>
<dbReference type="PANTHER" id="PTHR30562">
    <property type="entry name" value="UVRC/OXIDOREDUCTASE"/>
    <property type="match status" value="1"/>
</dbReference>
<proteinExistence type="predicted"/>
<protein>
    <recommendedName>
        <fullName evidence="8">Excinuclease cho</fullName>
    </recommendedName>
    <alternativeName>
        <fullName evidence="10">Endonuclease cho</fullName>
    </alternativeName>
    <alternativeName>
        <fullName evidence="9">UvrC homolog protein</fullName>
    </alternativeName>
</protein>
<evidence type="ECO:0000256" key="3">
    <source>
        <dbReference type="ARBA" id="ARBA00022769"/>
    </source>
</evidence>
<dbReference type="PANTHER" id="PTHR30562:SF10">
    <property type="entry name" value="EXCINUCLEASE CHO"/>
    <property type="match status" value="1"/>
</dbReference>
<keyword evidence="6" id="KW-0234">DNA repair</keyword>
<organism evidence="12 13">
    <name type="scientific">Xylocopilactobacillus apis</name>
    <dbReference type="NCBI Taxonomy" id="2932183"/>
    <lineage>
        <taxon>Bacteria</taxon>
        <taxon>Bacillati</taxon>
        <taxon>Bacillota</taxon>
        <taxon>Bacilli</taxon>
        <taxon>Lactobacillales</taxon>
        <taxon>Lactobacillaceae</taxon>
        <taxon>Xylocopilactobacillus</taxon>
    </lineage>
</organism>
<accession>A0AAU9DC97</accession>
<dbReference type="GO" id="GO:0016787">
    <property type="term" value="F:hydrolase activity"/>
    <property type="evidence" value="ECO:0007669"/>
    <property type="project" value="UniProtKB-KW"/>
</dbReference>
<dbReference type="GO" id="GO:0009432">
    <property type="term" value="P:SOS response"/>
    <property type="evidence" value="ECO:0007669"/>
    <property type="project" value="UniProtKB-KW"/>
</dbReference>
<dbReference type="InterPro" id="IPR000305">
    <property type="entry name" value="GIY-YIG_endonuc"/>
</dbReference>
<keyword evidence="12" id="KW-0255">Endonuclease</keyword>
<evidence type="ECO:0000256" key="7">
    <source>
        <dbReference type="ARBA" id="ARBA00023236"/>
    </source>
</evidence>
<dbReference type="CDD" id="cd10434">
    <property type="entry name" value="GIY-YIG_UvrC_Cho"/>
    <property type="match status" value="1"/>
</dbReference>
<evidence type="ECO:0000259" key="11">
    <source>
        <dbReference type="PROSITE" id="PS50164"/>
    </source>
</evidence>
<gene>
    <name evidence="12" type="primary">uvrC_2</name>
    <name evidence="12" type="ORF">KIMC2_19670</name>
</gene>
<keyword evidence="12" id="KW-0540">Nuclease</keyword>
<name>A0AAU9DC97_9LACO</name>
<dbReference type="GO" id="GO:0006289">
    <property type="term" value="P:nucleotide-excision repair"/>
    <property type="evidence" value="ECO:0007669"/>
    <property type="project" value="InterPro"/>
</dbReference>
<reference evidence="12 13" key="1">
    <citation type="journal article" date="2023" name="Microbiol. Spectr.">
        <title>Symbiosis of Carpenter Bees with Uncharacterized Lactic Acid Bacteria Showing NAD Auxotrophy.</title>
        <authorList>
            <person name="Kawasaki S."/>
            <person name="Ozawa K."/>
            <person name="Mori T."/>
            <person name="Yamamoto A."/>
            <person name="Ito M."/>
            <person name="Ohkuma M."/>
            <person name="Sakamoto M."/>
            <person name="Matsutani M."/>
        </authorList>
    </citation>
    <scope>NUCLEOTIDE SEQUENCE [LARGE SCALE GENOMIC DNA]</scope>
    <source>
        <strain evidence="12 13">KimC2</strain>
    </source>
</reference>
<evidence type="ECO:0000256" key="1">
    <source>
        <dbReference type="ARBA" id="ARBA00022490"/>
    </source>
</evidence>
<evidence type="ECO:0000256" key="10">
    <source>
        <dbReference type="ARBA" id="ARBA00042732"/>
    </source>
</evidence>
<dbReference type="PROSITE" id="PS50164">
    <property type="entry name" value="GIY_YIG"/>
    <property type="match status" value="1"/>
</dbReference>
<evidence type="ECO:0000313" key="12">
    <source>
        <dbReference type="EMBL" id="BDR57405.1"/>
    </source>
</evidence>
<keyword evidence="13" id="KW-1185">Reference proteome</keyword>
<dbReference type="GO" id="GO:0004519">
    <property type="term" value="F:endonuclease activity"/>
    <property type="evidence" value="ECO:0007669"/>
    <property type="project" value="UniProtKB-KW"/>
</dbReference>
<sequence length="314" mass="37329">MFPSLMKNNQQEFLKNKAHSLPETPGIYKMYNQNREIIYIGKAVNLKRRVTSYFLNLADREPRKKALVYQIHNFEIENVDTELDALLLECQMIHKHRPFYNVLLNHFEKYCYFTIKERLHLTTDLDQKLLFGPYNRHGLVEKVLNILNNLYFKDLNSWYYQIRVFNPSNIRIPPSAAQKELIDFFNGDGEGCLNRMIENRDYASQHENFEPAQHWQEEINKLIEFTKINQRFQSFLQKRLIAVIPLNSKKDKAYYINQGKLEKTAVILNGQSLDAENFQKLPAKNNFVKRAQLDEIKILESYLTTKRIKTILFN</sequence>
<evidence type="ECO:0000256" key="9">
    <source>
        <dbReference type="ARBA" id="ARBA00042138"/>
    </source>
</evidence>
<keyword evidence="4" id="KW-0378">Hydrolase</keyword>
<evidence type="ECO:0000256" key="2">
    <source>
        <dbReference type="ARBA" id="ARBA00022763"/>
    </source>
</evidence>
<dbReference type="KEGG" id="xak:KIMC2_19670"/>
<dbReference type="Proteomes" id="UP001321804">
    <property type="component" value="Chromosome"/>
</dbReference>
<dbReference type="FunFam" id="3.40.1440.10:FF:000001">
    <property type="entry name" value="UvrABC system protein C"/>
    <property type="match status" value="1"/>
</dbReference>
<dbReference type="SMART" id="SM00465">
    <property type="entry name" value="GIYc"/>
    <property type="match status" value="1"/>
</dbReference>
<dbReference type="Gene3D" id="3.40.1440.10">
    <property type="entry name" value="GIY-YIG endonuclease"/>
    <property type="match status" value="1"/>
</dbReference>
<evidence type="ECO:0000313" key="13">
    <source>
        <dbReference type="Proteomes" id="UP001321804"/>
    </source>
</evidence>
<keyword evidence="3" id="KW-0228">DNA excision</keyword>
<evidence type="ECO:0000256" key="8">
    <source>
        <dbReference type="ARBA" id="ARBA00040756"/>
    </source>
</evidence>
<dbReference type="GO" id="GO:0009380">
    <property type="term" value="C:excinuclease repair complex"/>
    <property type="evidence" value="ECO:0007669"/>
    <property type="project" value="TreeGrafter"/>
</dbReference>
<evidence type="ECO:0000256" key="5">
    <source>
        <dbReference type="ARBA" id="ARBA00022881"/>
    </source>
</evidence>
<evidence type="ECO:0000256" key="4">
    <source>
        <dbReference type="ARBA" id="ARBA00022801"/>
    </source>
</evidence>
<keyword evidence="5" id="KW-0267">Excision nuclease</keyword>